<keyword evidence="2" id="KW-1185">Reference proteome</keyword>
<dbReference type="EMBL" id="KB445578">
    <property type="protein sequence ID" value="EMD89711.1"/>
    <property type="molecule type" value="Genomic_DNA"/>
</dbReference>
<organism evidence="1 2">
    <name type="scientific">Cochliobolus heterostrophus (strain C5 / ATCC 48332 / race O)</name>
    <name type="common">Southern corn leaf blight fungus</name>
    <name type="synonym">Bipolaris maydis</name>
    <dbReference type="NCBI Taxonomy" id="701091"/>
    <lineage>
        <taxon>Eukaryota</taxon>
        <taxon>Fungi</taxon>
        <taxon>Dikarya</taxon>
        <taxon>Ascomycota</taxon>
        <taxon>Pezizomycotina</taxon>
        <taxon>Dothideomycetes</taxon>
        <taxon>Pleosporomycetidae</taxon>
        <taxon>Pleosporales</taxon>
        <taxon>Pleosporineae</taxon>
        <taxon>Pleosporaceae</taxon>
        <taxon>Bipolaris</taxon>
    </lineage>
</organism>
<dbReference type="SUPFAM" id="SSF81383">
    <property type="entry name" value="F-box domain"/>
    <property type="match status" value="1"/>
</dbReference>
<reference evidence="1 2" key="1">
    <citation type="journal article" date="2012" name="PLoS Pathog.">
        <title>Diverse lifestyles and strategies of plant pathogenesis encoded in the genomes of eighteen Dothideomycetes fungi.</title>
        <authorList>
            <person name="Ohm R.A."/>
            <person name="Feau N."/>
            <person name="Henrissat B."/>
            <person name="Schoch C.L."/>
            <person name="Horwitz B.A."/>
            <person name="Barry K.W."/>
            <person name="Condon B.J."/>
            <person name="Copeland A.C."/>
            <person name="Dhillon B."/>
            <person name="Glaser F."/>
            <person name="Hesse C.N."/>
            <person name="Kosti I."/>
            <person name="LaButti K."/>
            <person name="Lindquist E.A."/>
            <person name="Lucas S."/>
            <person name="Salamov A.A."/>
            <person name="Bradshaw R.E."/>
            <person name="Ciuffetti L."/>
            <person name="Hamelin R.C."/>
            <person name="Kema G.H.J."/>
            <person name="Lawrence C."/>
            <person name="Scott J.A."/>
            <person name="Spatafora J.W."/>
            <person name="Turgeon B.G."/>
            <person name="de Wit P.J.G.M."/>
            <person name="Zhong S."/>
            <person name="Goodwin S.B."/>
            <person name="Grigoriev I.V."/>
        </authorList>
    </citation>
    <scope>NUCLEOTIDE SEQUENCE [LARGE SCALE GENOMIC DNA]</scope>
    <source>
        <strain evidence="2">C5 / ATCC 48332 / race O</strain>
    </source>
</reference>
<gene>
    <name evidence="1" type="ORF">COCHEDRAFT_1104199</name>
</gene>
<evidence type="ECO:0000313" key="2">
    <source>
        <dbReference type="Proteomes" id="UP000016936"/>
    </source>
</evidence>
<dbReference type="AlphaFoldDB" id="M2U7H5"/>
<dbReference type="HOGENOM" id="CLU_576423_0_0_1"/>
<dbReference type="InterPro" id="IPR036047">
    <property type="entry name" value="F-box-like_dom_sf"/>
</dbReference>
<proteinExistence type="predicted"/>
<accession>M2U7H5</accession>
<reference evidence="2" key="2">
    <citation type="journal article" date="2013" name="PLoS Genet.">
        <title>Comparative genome structure, secondary metabolite, and effector coding capacity across Cochliobolus pathogens.</title>
        <authorList>
            <person name="Condon B.J."/>
            <person name="Leng Y."/>
            <person name="Wu D."/>
            <person name="Bushley K.E."/>
            <person name="Ohm R.A."/>
            <person name="Otillar R."/>
            <person name="Martin J."/>
            <person name="Schackwitz W."/>
            <person name="Grimwood J."/>
            <person name="MohdZainudin N."/>
            <person name="Xue C."/>
            <person name="Wang R."/>
            <person name="Manning V.A."/>
            <person name="Dhillon B."/>
            <person name="Tu Z.J."/>
            <person name="Steffenson B.J."/>
            <person name="Salamov A."/>
            <person name="Sun H."/>
            <person name="Lowry S."/>
            <person name="LaButti K."/>
            <person name="Han J."/>
            <person name="Copeland A."/>
            <person name="Lindquist E."/>
            <person name="Barry K."/>
            <person name="Schmutz J."/>
            <person name="Baker S.E."/>
            <person name="Ciuffetti L.M."/>
            <person name="Grigoriev I.V."/>
            <person name="Zhong S."/>
            <person name="Turgeon B.G."/>
        </authorList>
    </citation>
    <scope>NUCLEOTIDE SEQUENCE [LARGE SCALE GENOMIC DNA]</scope>
    <source>
        <strain evidence="2">C5 / ATCC 48332 / race O</strain>
    </source>
</reference>
<evidence type="ECO:0008006" key="3">
    <source>
        <dbReference type="Google" id="ProtNLM"/>
    </source>
</evidence>
<sequence>MSFSKLSTELDTKILEYLHDDRSSLSAMSMVSKYFRRITEPILYRDLCFPQMTTNQMKKLLTIVLSRPQLAKHVRSLTMVPERESSFNGTDCTPSEEDMEAWNRLHEANHPALLTLSEKLETFSLSPQFVQDWFSPIFNCTFLDDRPSLLDPFLAVFLILATNIETINLTATAGEVLRRSRAIFSVAWSRYPVDDTQQEQKPFKKLSDLCIANEGVRIKGFERIFRVWIPSCAKRLRLSGWEIYAIDLWDETVLPLQHLDLRNATVSPADLTRCLETGQLANLRHLNLDGIQGRFDPAFGRQFDGIMLGRTLALHTPSLEVLEMRTTEHSVIDHSFDIEGLVGLTKLHTLRIDIEYLVLRGGSGNHDPIHPHRILPASLWHLEFTQVPVQNINAYCLYGENGLWPPYREGEQGRGSGAWSSMSMVQHLLPWTRTVAWSLLPYCIKSLQDKE</sequence>
<dbReference type="Proteomes" id="UP000016936">
    <property type="component" value="Unassembled WGS sequence"/>
</dbReference>
<evidence type="ECO:0000313" key="1">
    <source>
        <dbReference type="EMBL" id="EMD89711.1"/>
    </source>
</evidence>
<dbReference type="SUPFAM" id="SSF52058">
    <property type="entry name" value="L domain-like"/>
    <property type="match status" value="1"/>
</dbReference>
<protein>
    <recommendedName>
        <fullName evidence="3">F-box domain-containing protein</fullName>
    </recommendedName>
</protein>
<dbReference type="OrthoDB" id="3801271at2759"/>
<name>M2U7H5_COCH5</name>